<evidence type="ECO:0000256" key="1">
    <source>
        <dbReference type="ARBA" id="ARBA00004613"/>
    </source>
</evidence>
<organism evidence="8 9">
    <name type="scientific">Mesonia aestuariivivens</name>
    <dbReference type="NCBI Taxonomy" id="2796128"/>
    <lineage>
        <taxon>Bacteria</taxon>
        <taxon>Pseudomonadati</taxon>
        <taxon>Bacteroidota</taxon>
        <taxon>Flavobacteriia</taxon>
        <taxon>Flavobacteriales</taxon>
        <taxon>Flavobacteriaceae</taxon>
        <taxon>Mesonia</taxon>
    </lineage>
</organism>
<dbReference type="InterPro" id="IPR022385">
    <property type="entry name" value="Rhs_assc_core"/>
</dbReference>
<dbReference type="Proteomes" id="UP000719267">
    <property type="component" value="Unassembled WGS sequence"/>
</dbReference>
<dbReference type="InterPro" id="IPR013517">
    <property type="entry name" value="FG-GAP"/>
</dbReference>
<keyword evidence="5" id="KW-1133">Transmembrane helix</keyword>
<evidence type="ECO:0000313" key="8">
    <source>
        <dbReference type="EMBL" id="MBW2961951.1"/>
    </source>
</evidence>
<gene>
    <name evidence="8" type="ORF">KW502_09085</name>
</gene>
<dbReference type="InterPro" id="IPR003284">
    <property type="entry name" value="Sal_SpvB"/>
</dbReference>
<dbReference type="Pfam" id="PF13517">
    <property type="entry name" value="FG-GAP_3"/>
    <property type="match status" value="1"/>
</dbReference>
<feature type="transmembrane region" description="Helical" evidence="5">
    <location>
        <begin position="1919"/>
        <end position="1941"/>
    </location>
</feature>
<accession>A0ABS6W270</accession>
<keyword evidence="5" id="KW-0812">Transmembrane</keyword>
<evidence type="ECO:0000256" key="3">
    <source>
        <dbReference type="ARBA" id="ARBA00022737"/>
    </source>
</evidence>
<dbReference type="PANTHER" id="PTHR32305">
    <property type="match status" value="1"/>
</dbReference>
<dbReference type="RefSeq" id="WP_219040237.1">
    <property type="nucleotide sequence ID" value="NZ_JAHWDF010000008.1"/>
</dbReference>
<keyword evidence="5" id="KW-0472">Membrane</keyword>
<dbReference type="InterPro" id="IPR050708">
    <property type="entry name" value="T6SS_VgrG/RHS"/>
</dbReference>
<evidence type="ECO:0000256" key="2">
    <source>
        <dbReference type="ARBA" id="ARBA00022525"/>
    </source>
</evidence>
<name>A0ABS6W270_9FLAO</name>
<evidence type="ECO:0000256" key="4">
    <source>
        <dbReference type="ARBA" id="ARBA00023026"/>
    </source>
</evidence>
<dbReference type="Pfam" id="PF25023">
    <property type="entry name" value="TEN_YD-shell"/>
    <property type="match status" value="2"/>
</dbReference>
<keyword evidence="4" id="KW-0843">Virulence</keyword>
<comment type="subcellular location">
    <subcellularLocation>
        <location evidence="1">Secreted</location>
    </subcellularLocation>
</comment>
<feature type="domain" description="Teneurin-like YD-shell" evidence="7">
    <location>
        <begin position="1694"/>
        <end position="1804"/>
    </location>
</feature>
<dbReference type="NCBIfam" id="TIGR01643">
    <property type="entry name" value="YD_repeat_2x"/>
    <property type="match status" value="2"/>
</dbReference>
<protein>
    <submittedName>
        <fullName evidence="8">VCBS repeat-containing protein</fullName>
    </submittedName>
</protein>
<keyword evidence="6" id="KW-0732">Signal</keyword>
<keyword evidence="9" id="KW-1185">Reference proteome</keyword>
<comment type="caution">
    <text evidence="8">The sequence shown here is derived from an EMBL/GenBank/DDBJ whole genome shotgun (WGS) entry which is preliminary data.</text>
</comment>
<feature type="domain" description="Teneurin-like YD-shell" evidence="7">
    <location>
        <begin position="927"/>
        <end position="1203"/>
    </location>
</feature>
<feature type="transmembrane region" description="Helical" evidence="5">
    <location>
        <begin position="1854"/>
        <end position="1877"/>
    </location>
</feature>
<dbReference type="EMBL" id="JAHWDF010000008">
    <property type="protein sequence ID" value="MBW2961951.1"/>
    <property type="molecule type" value="Genomic_DNA"/>
</dbReference>
<feature type="chain" id="PRO_5046347619" evidence="6">
    <location>
        <begin position="22"/>
        <end position="2119"/>
    </location>
</feature>
<proteinExistence type="predicted"/>
<evidence type="ECO:0000259" key="7">
    <source>
        <dbReference type="Pfam" id="PF25023"/>
    </source>
</evidence>
<keyword evidence="3" id="KW-0677">Repeat</keyword>
<evidence type="ECO:0000256" key="5">
    <source>
        <dbReference type="SAM" id="Phobius"/>
    </source>
</evidence>
<dbReference type="InterPro" id="IPR006530">
    <property type="entry name" value="YD"/>
</dbReference>
<dbReference type="InterPro" id="IPR056823">
    <property type="entry name" value="TEN-like_YD-shell"/>
</dbReference>
<dbReference type="PANTHER" id="PTHR32305:SF15">
    <property type="entry name" value="PROTEIN RHSA-RELATED"/>
    <property type="match status" value="1"/>
</dbReference>
<feature type="transmembrane region" description="Helical" evidence="5">
    <location>
        <begin position="1883"/>
        <end position="1907"/>
    </location>
</feature>
<evidence type="ECO:0000256" key="6">
    <source>
        <dbReference type="SAM" id="SignalP"/>
    </source>
</evidence>
<feature type="transmembrane region" description="Helical" evidence="5">
    <location>
        <begin position="1814"/>
        <end position="1834"/>
    </location>
</feature>
<dbReference type="Pfam" id="PF03534">
    <property type="entry name" value="SpvB"/>
    <property type="match status" value="1"/>
</dbReference>
<evidence type="ECO:0000313" key="9">
    <source>
        <dbReference type="Proteomes" id="UP000719267"/>
    </source>
</evidence>
<reference evidence="8 9" key="1">
    <citation type="submission" date="2021-07" db="EMBL/GenBank/DDBJ databases">
        <title>Mesonia aestuariivivens sp. nov., isolated from a tidal flat.</title>
        <authorList>
            <person name="Kim Y.-O."/>
            <person name="Yoon J.-H."/>
        </authorList>
    </citation>
    <scope>NUCLEOTIDE SEQUENCE [LARGE SCALE GENOMIC DNA]</scope>
    <source>
        <strain evidence="8 9">JHPTF-M18</strain>
    </source>
</reference>
<keyword evidence="2" id="KW-0964">Secreted</keyword>
<sequence>MKKILTSFGLFIICLNYPLFSQNNNPSEESNITGTGDSIILPNQLSNHSTFASSSSSSKLTSSTMNPAGMLNAELSVTSSGAAIYHIPFDLPKGIGDFKPDLGLTYNSQAGNGIAGWGWQISGLSSISRTGKTKFHNGVINNIKFDNDQFTLNGQRLMVVSGTYGNHNSIYQTENYSNLKIQAKGTHTSGSQHGPLYFIVHYPNGNKSYYGNSMDSRGKLEWLLKKTIDKNGNTIDYSYTGSLTEKYISKIMYGAKGSNTAPVEIKFNYNTRRNQTNSYIGGTFFQKGEILDNVEVNVNNELYRKYDLFYSQTVSQYQRLTYIWEYNHNNERREVRLVYDVTPNNLTQYTNSVDFIPQITSSSKASAGEFNGDGKMDLIFYDKNKLNLFTELFDSNSGVSFGYSLTGDRDFETVFPSKILNSQSKLLNPQAITTVTEEIKSANSEIEFNMYSLAAYGLIFQYQRTFNFPIEPGYNSGCSYRSPSVNRKIEKEFLSGDFNGDGLSDVLVVSKGYNKTICDEIREPYEQRPDCRCVEEFIGSETPTVYFIDLNQNLTSNNFTISGVLSTGVAKGDKFFTVDIDGDGKTDFVHFKNGSVRAYTINSEGDLELLYVYSSSSIDIENPILVGDFNADGNTDFITPIAEGSSSWRLIFSNGSGFNSYLKDFGLSFKKNWIDDSITDPLIYEYNYIAQDFTGDGRTDILLNQLESHLYGTRNGQTKQQLKLFVSQTEPNNSQITFYSHYMTTKYLEGNIRGGLSISYQSSDLKNNLGYGYLIPHNSRNTNNVLGFQFNRDHRRDVSLKRIENNGVIDYIEYSNLSKKNGDETYAVDYEEVYPYINTNISPNLKVVKNRRKEASGYVRKKLYRYKGGVFHAKGLGFLGFKEFSETNWYSDNSGLIWNINVSNPQLRGAIIHKYKANSPYYTTYITKESYTYQSNLSATKVFKISPSQVVTTNNLQNFTSTKTFSYDNYLNPIEVTRITPDIQESTQYNYSNNPSISSNYHVGRVLQQTQSSTLDGNTFTTEKNLFYNSNGSLSTIEEKGNNTEAITKSYEYDWYGNIIEKSLSAPGLATRTESFEYDSTGIFLINSVNIEGLEKNYTYNNFGNLISITDESNRTSTLEYDSWGRSIKEIDFLGNTVNYNYSVSNVNATQTLLKETDFQTGADKKEYFDAFGNLILQKELSINSNWRAISYKYNDLGRLINESEPYFGSSPSQWNTSEYDIYGRPIQNSLFTGKTIQTSYNGLRTTVDDGTKIKITTTDTEGNIKQVQDSGGTINYSYYGNGELKSSNYAGHTITISRDGWGRKTQMVDPSAGTYSYSYNLFGDILTETTPRGTTTYEYDSTGKVIFKQIVGEETDLMLDYSYDPDTKLLSSIDGLDAMSFGGEYYAYSYIYDQYNRLIEVSEQTPFAEFSKDISYNNKGQIVNEIYTTSSIPVGHVVVKIKNVYDISGDLVEIKDFNSNQSLWKLSTVTAKGPSKEIKLGNGFIKKRFYDNNNFLTQLIDENALSNEGLKLEYEFDHQTGNLLQRKNHIFNWEEHFSYDDLDRLTTISGDESFYNSYDDKGRIITNSQIGNYKYNTSTYQASKILLNNQGDLYYQQHPLQEITYNAFKKPVEIFEEGKGRVNFIYGPLGNRTQAYYGGLSENLNDRENFKYYSSIIPVEINGMKAITYIGGDEYSAPVIHVKKRRSSTPSYKNYHYLHRDYLGSIIAISNSEGEIVEKRHYNAWGEISKYQDSSGNTEFTHQNTLLSRGYTGHEHFFGVGLIHMNGRVYDPHTHRFLSPDNYIQDPYNTQSFNRFGYVWNNPLKYSDPNGEFIIAAIIIGAAVGAYFGGSIVNRSYNPTKWDWSSSGTYVGILGGALIGGLSTGAGAMVATSIGASSTVGFGGLMATAVGGTVGGAISGAGFAILQGENVFEGFWKGGVSGLIGGAVGSYIGGIGGAFSGGFSSSAFNAMIEGDNLGDIIKSGIIGGAISLALNHVQQRIAYSSYKNTGGKLTFKQFSKISYASQKSFARGEEYGGWILDDGSIEMWTERSGKNFIQPTKRPSNTIGEFHTHPNLGGNWIESHSPTDINAAIDPSYVIGRKNVWFLHPSFGGSPTNLYKSNLFHVYPYFHNPFALIN</sequence>
<dbReference type="NCBIfam" id="TIGR03696">
    <property type="entry name" value="Rhs_assc_core"/>
    <property type="match status" value="1"/>
</dbReference>
<feature type="signal peptide" evidence="6">
    <location>
        <begin position="1"/>
        <end position="21"/>
    </location>
</feature>